<comment type="caution">
    <text evidence="3">The sequence shown here is derived from an EMBL/GenBank/DDBJ whole genome shotgun (WGS) entry which is preliminary data.</text>
</comment>
<feature type="compositionally biased region" description="Acidic residues" evidence="1">
    <location>
        <begin position="349"/>
        <end position="375"/>
    </location>
</feature>
<feature type="compositionally biased region" description="Polar residues" evidence="1">
    <location>
        <begin position="407"/>
        <end position="417"/>
    </location>
</feature>
<evidence type="ECO:0000313" key="3">
    <source>
        <dbReference type="EMBL" id="CAB9510374.1"/>
    </source>
</evidence>
<protein>
    <submittedName>
        <fullName evidence="3">Ankyrin Repeat</fullName>
    </submittedName>
</protein>
<evidence type="ECO:0000256" key="1">
    <source>
        <dbReference type="SAM" id="MobiDB-lite"/>
    </source>
</evidence>
<feature type="compositionally biased region" description="Polar residues" evidence="1">
    <location>
        <begin position="385"/>
        <end position="396"/>
    </location>
</feature>
<dbReference type="EMBL" id="CAICTM010000433">
    <property type="protein sequence ID" value="CAB9510374.1"/>
    <property type="molecule type" value="Genomic_DNA"/>
</dbReference>
<name>A0A9N8E080_9STRA</name>
<dbReference type="OrthoDB" id="194358at2759"/>
<keyword evidence="2" id="KW-0732">Signal</keyword>
<feature type="chain" id="PRO_5040266373" evidence="2">
    <location>
        <begin position="25"/>
        <end position="417"/>
    </location>
</feature>
<dbReference type="AlphaFoldDB" id="A0A9N8E080"/>
<sequence length="417" mass="47163">MSSLFSRRLLSLSLLTVLAPVGNAEELHATNTDPELQQPPPAASYGVDCSFPIHSDYEANSCGDLLGDRQKFYEDLIAGCRAKYAYRCDQTEEDRILQLRHQPQSLLNYTTHGFAKIRAPERLFRILKNHWERNKDKQGYEEKWPKGHTYVNHWEHKTTYYNLGEPELGGGLDLAELVSDLAQPIIEEWTGQELRPTSLYGIRVYHKGSILAPHVDRNPLISSAIVNVASDPDMEEDWPLEVYDRDGKAVNISMSPGDMVLYESGTVIHGRPFPLKGKYYANTFIHFEPTGRTLEDVDEEDNYYDSPENPAAYEGDVRLPPYMIAGSEAATRYSISNHWGWELDGSQFEEEFDDSEEDDEDSEDEDEDESMEEESMIERKEAAHDSSSPSCLSNTDPALAPAECQSELESSMKTATA</sequence>
<evidence type="ECO:0000256" key="2">
    <source>
        <dbReference type="SAM" id="SignalP"/>
    </source>
</evidence>
<evidence type="ECO:0000313" key="4">
    <source>
        <dbReference type="Proteomes" id="UP001153069"/>
    </source>
</evidence>
<accession>A0A9N8E080</accession>
<feature type="signal peptide" evidence="2">
    <location>
        <begin position="1"/>
        <end position="24"/>
    </location>
</feature>
<dbReference type="Proteomes" id="UP001153069">
    <property type="component" value="Unassembled WGS sequence"/>
</dbReference>
<proteinExistence type="predicted"/>
<gene>
    <name evidence="3" type="ORF">SEMRO_434_G141980.1</name>
</gene>
<feature type="region of interest" description="Disordered" evidence="1">
    <location>
        <begin position="349"/>
        <end position="417"/>
    </location>
</feature>
<keyword evidence="4" id="KW-1185">Reference proteome</keyword>
<organism evidence="3 4">
    <name type="scientific">Seminavis robusta</name>
    <dbReference type="NCBI Taxonomy" id="568900"/>
    <lineage>
        <taxon>Eukaryota</taxon>
        <taxon>Sar</taxon>
        <taxon>Stramenopiles</taxon>
        <taxon>Ochrophyta</taxon>
        <taxon>Bacillariophyta</taxon>
        <taxon>Bacillariophyceae</taxon>
        <taxon>Bacillariophycidae</taxon>
        <taxon>Naviculales</taxon>
        <taxon>Naviculaceae</taxon>
        <taxon>Seminavis</taxon>
    </lineage>
</organism>
<reference evidence="3" key="1">
    <citation type="submission" date="2020-06" db="EMBL/GenBank/DDBJ databases">
        <authorList>
            <consortium name="Plant Systems Biology data submission"/>
        </authorList>
    </citation>
    <scope>NUCLEOTIDE SEQUENCE</scope>
    <source>
        <strain evidence="3">D6</strain>
    </source>
</reference>